<protein>
    <submittedName>
        <fullName evidence="1">Uncharacterized protein</fullName>
    </submittedName>
</protein>
<dbReference type="AlphaFoldDB" id="A0A545TXF2"/>
<comment type="caution">
    <text evidence="1">The sequence shown here is derived from an EMBL/GenBank/DDBJ whole genome shotgun (WGS) entry which is preliminary data.</text>
</comment>
<evidence type="ECO:0000313" key="2">
    <source>
        <dbReference type="Proteomes" id="UP000315252"/>
    </source>
</evidence>
<keyword evidence="2" id="KW-1185">Reference proteome</keyword>
<proteinExistence type="predicted"/>
<evidence type="ECO:0000313" key="1">
    <source>
        <dbReference type="EMBL" id="TQV81903.1"/>
    </source>
</evidence>
<name>A0A545TXF2_9PROT</name>
<reference evidence="1 2" key="1">
    <citation type="submission" date="2019-06" db="EMBL/GenBank/DDBJ databases">
        <title>Whole genome sequence for Rhodospirillaceae sp. R148.</title>
        <authorList>
            <person name="Wang G."/>
        </authorList>
    </citation>
    <scope>NUCLEOTIDE SEQUENCE [LARGE SCALE GENOMIC DNA]</scope>
    <source>
        <strain evidence="1 2">R148</strain>
    </source>
</reference>
<dbReference type="InterPro" id="IPR036388">
    <property type="entry name" value="WH-like_DNA-bd_sf"/>
</dbReference>
<dbReference type="Gene3D" id="1.10.10.10">
    <property type="entry name" value="Winged helix-like DNA-binding domain superfamily/Winged helix DNA-binding domain"/>
    <property type="match status" value="1"/>
</dbReference>
<gene>
    <name evidence="1" type="ORF">FKG95_06605</name>
</gene>
<organism evidence="1 2">
    <name type="scientific">Denitrobaculum tricleocarpae</name>
    <dbReference type="NCBI Taxonomy" id="2591009"/>
    <lineage>
        <taxon>Bacteria</taxon>
        <taxon>Pseudomonadati</taxon>
        <taxon>Pseudomonadota</taxon>
        <taxon>Alphaproteobacteria</taxon>
        <taxon>Rhodospirillales</taxon>
        <taxon>Rhodospirillaceae</taxon>
        <taxon>Denitrobaculum</taxon>
    </lineage>
</organism>
<accession>A0A545TXF2</accession>
<dbReference type="Proteomes" id="UP000315252">
    <property type="component" value="Unassembled WGS sequence"/>
</dbReference>
<dbReference type="RefSeq" id="WP_142895534.1">
    <property type="nucleotide sequence ID" value="NZ_ML660053.1"/>
</dbReference>
<dbReference type="EMBL" id="VHSH01000002">
    <property type="protein sequence ID" value="TQV81903.1"/>
    <property type="molecule type" value="Genomic_DNA"/>
</dbReference>
<sequence>MTDSERRDILTRVNVKRLRTGKISLVLEFEAEDLASLLGDLGLLTDTSQSRKAYNQARTEADRRERLRAARELGPKLEEQAQELQRCGMLRTFALAQVADTHGLSVDDVRTYLRLHRIQSRKNREQAVVDAVERGLSYRQISDEMCVSRSTVGNIARRAGIKPKAPINKKRKLGGRGR</sequence>